<organism evidence="2 3">
    <name type="scientific">Acinetobacter rudis</name>
    <dbReference type="NCBI Taxonomy" id="632955"/>
    <lineage>
        <taxon>Bacteria</taxon>
        <taxon>Pseudomonadati</taxon>
        <taxon>Pseudomonadota</taxon>
        <taxon>Gammaproteobacteria</taxon>
        <taxon>Moraxellales</taxon>
        <taxon>Moraxellaceae</taxon>
        <taxon>Acinetobacter</taxon>
    </lineage>
</organism>
<evidence type="ECO:0000259" key="1">
    <source>
        <dbReference type="Pfam" id="PF04773"/>
    </source>
</evidence>
<proteinExistence type="predicted"/>
<evidence type="ECO:0000313" key="3">
    <source>
        <dbReference type="Proteomes" id="UP001243844"/>
    </source>
</evidence>
<dbReference type="RefSeq" id="WP_308982086.1">
    <property type="nucleotide sequence ID" value="NZ_JAVIDL010000047.1"/>
</dbReference>
<name>A0AAW8JA58_9GAMM</name>
<dbReference type="InterPro" id="IPR006860">
    <property type="entry name" value="FecR"/>
</dbReference>
<feature type="domain" description="FecR protein" evidence="1">
    <location>
        <begin position="116"/>
        <end position="207"/>
    </location>
</feature>
<dbReference type="InterPro" id="IPR012373">
    <property type="entry name" value="Ferrdict_sens_TM"/>
</dbReference>
<dbReference type="Gene3D" id="3.55.50.30">
    <property type="match status" value="1"/>
</dbReference>
<dbReference type="Pfam" id="PF04773">
    <property type="entry name" value="FecR"/>
    <property type="match status" value="1"/>
</dbReference>
<dbReference type="PIRSF" id="PIRSF018266">
    <property type="entry name" value="FecR"/>
    <property type="match status" value="1"/>
</dbReference>
<accession>A0AAW8JA58</accession>
<evidence type="ECO:0000313" key="2">
    <source>
        <dbReference type="EMBL" id="MDQ8937081.1"/>
    </source>
</evidence>
<dbReference type="GO" id="GO:0016989">
    <property type="term" value="F:sigma factor antagonist activity"/>
    <property type="evidence" value="ECO:0007669"/>
    <property type="project" value="TreeGrafter"/>
</dbReference>
<dbReference type="PANTHER" id="PTHR30273:SF2">
    <property type="entry name" value="PROTEIN FECR"/>
    <property type="match status" value="1"/>
</dbReference>
<protein>
    <submittedName>
        <fullName evidence="2">FecR domain-containing protein</fullName>
    </submittedName>
</protein>
<dbReference type="Gene3D" id="2.60.120.1440">
    <property type="match status" value="1"/>
</dbReference>
<dbReference type="Proteomes" id="UP001243844">
    <property type="component" value="Unassembled WGS sequence"/>
</dbReference>
<dbReference type="PANTHER" id="PTHR30273">
    <property type="entry name" value="PERIPLASMIC SIGNAL SENSOR AND SIGMA FACTOR ACTIVATOR FECR-RELATED"/>
    <property type="match status" value="1"/>
</dbReference>
<gene>
    <name evidence="2" type="ORF">RFH47_15275</name>
</gene>
<sequence length="331" mass="38180">MHSDDNSTDLAMWVVRLSIDDQKERLKAEKEFFIWRQHHVDEAIKIDEMLEFSKQLQTLSKKHVLNANTVQHCFTAHSDAVKQIKKNWGKLAGIGVFAIGSYLTVQMIPYQYYFAEIKTPIGEKKTLRLEDGSFLTLAPDSAVNFTFDQKKRHIELVQGEIMIEVAKDTKRPLIVSSLHADFRAMGTRFIVQQNQQRSRLTLLHSKVLVQTTENPKFKKIISEGQQVDVSLNGITAVKNINPITIENNLNKNQFVAEDIPLSELLEQLEHFHRVYFIYNKKQLADLRVNAVISMQQSPQTILTLITMQYPELRIDQLGSKFILLRLAKNYS</sequence>
<dbReference type="EMBL" id="JAVIDL010000047">
    <property type="protein sequence ID" value="MDQ8937081.1"/>
    <property type="molecule type" value="Genomic_DNA"/>
</dbReference>
<reference evidence="2" key="1">
    <citation type="submission" date="2023-08" db="EMBL/GenBank/DDBJ databases">
        <title>Emergence of clinically-relevant ST2 carbapenem-resistant Acinetobacter baumannii strains in hospital sewages in Zhejiang, East of China.</title>
        <authorList>
            <person name="Kaichao C."/>
            <person name="Zhang R."/>
        </authorList>
    </citation>
    <scope>NUCLEOTIDE SEQUENCE</scope>
    <source>
        <strain evidence="2">M-RB-37</strain>
    </source>
</reference>
<comment type="caution">
    <text evidence="2">The sequence shown here is derived from an EMBL/GenBank/DDBJ whole genome shotgun (WGS) entry which is preliminary data.</text>
</comment>
<dbReference type="AlphaFoldDB" id="A0AAW8JA58"/>